<evidence type="ECO:0000313" key="2">
    <source>
        <dbReference type="Proteomes" id="UP000694251"/>
    </source>
</evidence>
<keyword evidence="2" id="KW-1185">Reference proteome</keyword>
<gene>
    <name evidence="1" type="ORF">ISN44_As03g046080</name>
</gene>
<dbReference type="InterPro" id="IPR009544">
    <property type="entry name" value="DUF1163"/>
</dbReference>
<name>A0A8T2FIR0_ARASU</name>
<dbReference type="Pfam" id="PF06651">
    <property type="entry name" value="DUF1163"/>
    <property type="match status" value="1"/>
</dbReference>
<proteinExistence type="predicted"/>
<dbReference type="EMBL" id="JAEFBJ010000003">
    <property type="protein sequence ID" value="KAG7634390.1"/>
    <property type="molecule type" value="Genomic_DNA"/>
</dbReference>
<protein>
    <submittedName>
        <fullName evidence="1">Uncharacterized protein</fullName>
    </submittedName>
</protein>
<dbReference type="AlphaFoldDB" id="A0A8T2FIR0"/>
<dbReference type="Proteomes" id="UP000694251">
    <property type="component" value="Chromosome 3"/>
</dbReference>
<accession>A0A8T2FIR0</accession>
<reference evidence="1 2" key="1">
    <citation type="submission" date="2020-12" db="EMBL/GenBank/DDBJ databases">
        <title>Concerted genomic and epigenomic changes stabilize Arabidopsis allopolyploids.</title>
        <authorList>
            <person name="Chen Z."/>
        </authorList>
    </citation>
    <scope>NUCLEOTIDE SEQUENCE [LARGE SCALE GENOMIC DNA]</scope>
    <source>
        <strain evidence="1">As9502</strain>
        <tissue evidence="1">Leaf</tissue>
    </source>
</reference>
<dbReference type="OrthoDB" id="10284174at2759"/>
<organism evidence="1 2">
    <name type="scientific">Arabidopsis suecica</name>
    <name type="common">Swedish thale-cress</name>
    <name type="synonym">Cardaminopsis suecica</name>
    <dbReference type="NCBI Taxonomy" id="45249"/>
    <lineage>
        <taxon>Eukaryota</taxon>
        <taxon>Viridiplantae</taxon>
        <taxon>Streptophyta</taxon>
        <taxon>Embryophyta</taxon>
        <taxon>Tracheophyta</taxon>
        <taxon>Spermatophyta</taxon>
        <taxon>Magnoliopsida</taxon>
        <taxon>eudicotyledons</taxon>
        <taxon>Gunneridae</taxon>
        <taxon>Pentapetalae</taxon>
        <taxon>rosids</taxon>
        <taxon>malvids</taxon>
        <taxon>Brassicales</taxon>
        <taxon>Brassicaceae</taxon>
        <taxon>Camelineae</taxon>
        <taxon>Arabidopsis</taxon>
    </lineage>
</organism>
<dbReference type="PANTHER" id="PTHR31125">
    <property type="entry name" value="F20P5.22 PROTEIN-RELATED"/>
    <property type="match status" value="1"/>
</dbReference>
<evidence type="ECO:0000313" key="1">
    <source>
        <dbReference type="EMBL" id="KAG7634390.1"/>
    </source>
</evidence>
<sequence length="105" mass="11941">MLLSLPHLHKSKLFTINNLRYRCSQLLKVSVVVSDENISSIGTYIMEDVKEKKQVTFGLQFSLTDCRKKTLGVMSYACCGVTLRFEPGSEMKASVFGKHPRYTNF</sequence>
<comment type="caution">
    <text evidence="1">The sequence shown here is derived from an EMBL/GenBank/DDBJ whole genome shotgun (WGS) entry which is preliminary data.</text>
</comment>